<dbReference type="SUPFAM" id="SSF50475">
    <property type="entry name" value="FMN-binding split barrel"/>
    <property type="match status" value="1"/>
</dbReference>
<evidence type="ECO:0000256" key="1">
    <source>
        <dbReference type="ARBA" id="ARBA00023002"/>
    </source>
</evidence>
<proteinExistence type="predicted"/>
<sequence length="148" mass="16120">MARYPSGVTIVTTRDHSGEWWGFTATSFCSASATPPLVLVCLAKTAECHPAFLTAESWTIHVLHAEQEELARRFGTRGADKFAGGHFVPNADGSPALSDSCTTIDCDASVRYDAGDHTILVGEVTDARMNESLPAVYFQRRFRSLQIP</sequence>
<dbReference type="InterPro" id="IPR050268">
    <property type="entry name" value="NADH-dep_flavin_reductase"/>
</dbReference>
<evidence type="ECO:0000313" key="4">
    <source>
        <dbReference type="Proteomes" id="UP001201629"/>
    </source>
</evidence>
<keyword evidence="4" id="KW-1185">Reference proteome</keyword>
<gene>
    <name evidence="3" type="ORF">NIE79_006028</name>
</gene>
<dbReference type="RefSeq" id="WP_238682104.1">
    <property type="nucleotide sequence ID" value="NZ_JAKKFD010000066.1"/>
</dbReference>
<dbReference type="InterPro" id="IPR002563">
    <property type="entry name" value="Flavin_Rdtase-like_dom"/>
</dbReference>
<dbReference type="EMBL" id="JAKKFD010000066">
    <property type="protein sequence ID" value="MCG5447285.1"/>
    <property type="molecule type" value="Genomic_DNA"/>
</dbReference>
<evidence type="ECO:0000259" key="2">
    <source>
        <dbReference type="SMART" id="SM00903"/>
    </source>
</evidence>
<dbReference type="PANTHER" id="PTHR30466:SF1">
    <property type="entry name" value="FMN REDUCTASE (NADH) RUTF"/>
    <property type="match status" value="1"/>
</dbReference>
<dbReference type="Pfam" id="PF01613">
    <property type="entry name" value="Flavin_Reduct"/>
    <property type="match status" value="1"/>
</dbReference>
<comment type="caution">
    <text evidence="3">The sequence shown here is derived from an EMBL/GenBank/DDBJ whole genome shotgun (WGS) entry which is preliminary data.</text>
</comment>
<dbReference type="InterPro" id="IPR012349">
    <property type="entry name" value="Split_barrel_FMN-bd"/>
</dbReference>
<feature type="domain" description="Flavin reductase like" evidence="2">
    <location>
        <begin position="1"/>
        <end position="144"/>
    </location>
</feature>
<organism evidence="3 4">
    <name type="scientific">Micromonospora trifolii</name>
    <dbReference type="NCBI Taxonomy" id="2911208"/>
    <lineage>
        <taxon>Bacteria</taxon>
        <taxon>Bacillati</taxon>
        <taxon>Actinomycetota</taxon>
        <taxon>Actinomycetes</taxon>
        <taxon>Micromonosporales</taxon>
        <taxon>Micromonosporaceae</taxon>
        <taxon>Micromonospora</taxon>
    </lineage>
</organism>
<evidence type="ECO:0000313" key="3">
    <source>
        <dbReference type="EMBL" id="MCG5447285.1"/>
    </source>
</evidence>
<keyword evidence="1" id="KW-0560">Oxidoreductase</keyword>
<dbReference type="Gene3D" id="2.30.110.10">
    <property type="entry name" value="Electron Transport, Fmn-binding Protein, Chain A"/>
    <property type="match status" value="1"/>
</dbReference>
<name>A0ABS9NBG0_9ACTN</name>
<dbReference type="PANTHER" id="PTHR30466">
    <property type="entry name" value="FLAVIN REDUCTASE"/>
    <property type="match status" value="1"/>
</dbReference>
<dbReference type="SMART" id="SM00903">
    <property type="entry name" value="Flavin_Reduct"/>
    <property type="match status" value="1"/>
</dbReference>
<protein>
    <submittedName>
        <fullName evidence="3">Flavin reductase family protein</fullName>
    </submittedName>
</protein>
<reference evidence="3 4" key="1">
    <citation type="submission" date="2022-01" db="EMBL/GenBank/DDBJ databases">
        <authorList>
            <person name="Riesco R."/>
            <person name="Trujillo M.E."/>
        </authorList>
    </citation>
    <scope>NUCLEOTIDE SEQUENCE [LARGE SCALE GENOMIC DNA]</scope>
    <source>
        <strain evidence="3 4">NIE79</strain>
    </source>
</reference>
<accession>A0ABS9NBG0</accession>
<dbReference type="Proteomes" id="UP001201629">
    <property type="component" value="Unassembled WGS sequence"/>
</dbReference>